<gene>
    <name evidence="1" type="ORF">STVIR_5217</name>
</gene>
<organism evidence="1 2">
    <name type="scientific">Streptomyces viridochromogenes Tue57</name>
    <dbReference type="NCBI Taxonomy" id="1160705"/>
    <lineage>
        <taxon>Bacteria</taxon>
        <taxon>Bacillati</taxon>
        <taxon>Actinomycetota</taxon>
        <taxon>Actinomycetes</taxon>
        <taxon>Kitasatosporales</taxon>
        <taxon>Streptomycetaceae</taxon>
        <taxon>Streptomyces</taxon>
    </lineage>
</organism>
<dbReference type="AlphaFoldDB" id="L8PBK3"/>
<sequence>MAGLISSSTVSAVFGCRVSDAVVRAGLERLARPRSRDQS</sequence>
<evidence type="ECO:0000313" key="2">
    <source>
        <dbReference type="Proteomes" id="UP000011205"/>
    </source>
</evidence>
<comment type="caution">
    <text evidence="1">The sequence shown here is derived from an EMBL/GenBank/DDBJ whole genome shotgun (WGS) entry which is preliminary data.</text>
</comment>
<evidence type="ECO:0000313" key="1">
    <source>
        <dbReference type="EMBL" id="ELS53785.1"/>
    </source>
</evidence>
<name>L8PBK3_STRVR</name>
<accession>L8PBK3</accession>
<dbReference type="PATRIC" id="fig|1160705.3.peg.5159"/>
<dbReference type="Proteomes" id="UP000011205">
    <property type="component" value="Unassembled WGS sequence"/>
</dbReference>
<protein>
    <submittedName>
        <fullName evidence="1">Uncharacterized protein</fullName>
    </submittedName>
</protein>
<reference evidence="1 2" key="1">
    <citation type="journal article" date="2013" name="Genome Announc.">
        <title>Draft Genome Sequence of Streptomyces viridochromogenes Strain Tu57, Producer of Avilamycin.</title>
        <authorList>
            <person name="Gruning B.A."/>
            <person name="Erxleben A."/>
            <person name="Hahnlein A."/>
            <person name="Gunther S."/>
        </authorList>
    </citation>
    <scope>NUCLEOTIDE SEQUENCE [LARGE SCALE GENOMIC DNA]</scope>
    <source>
        <strain evidence="1 2">Tue57</strain>
    </source>
</reference>
<proteinExistence type="predicted"/>
<dbReference type="EMBL" id="AMLP01000155">
    <property type="protein sequence ID" value="ELS53785.1"/>
    <property type="molecule type" value="Genomic_DNA"/>
</dbReference>